<comment type="caution">
    <text evidence="3">The sequence shown here is derived from an EMBL/GenBank/DDBJ whole genome shotgun (WGS) entry which is preliminary data.</text>
</comment>
<name>A0ABU9E852_9BACT</name>
<feature type="domain" description="Cadherin-like" evidence="2">
    <location>
        <begin position="535"/>
        <end position="617"/>
    </location>
</feature>
<evidence type="ECO:0000313" key="3">
    <source>
        <dbReference type="EMBL" id="MEK9500910.1"/>
    </source>
</evidence>
<dbReference type="Pfam" id="PF17892">
    <property type="entry name" value="Cadherin_5"/>
    <property type="match status" value="1"/>
</dbReference>
<dbReference type="Proteomes" id="UP001484239">
    <property type="component" value="Unassembled WGS sequence"/>
</dbReference>
<dbReference type="InterPro" id="IPR011050">
    <property type="entry name" value="Pectin_lyase_fold/virulence"/>
</dbReference>
<dbReference type="Gene3D" id="2.60.40.3440">
    <property type="match status" value="4"/>
</dbReference>
<dbReference type="EMBL" id="JBBHLI010000003">
    <property type="protein sequence ID" value="MEK9500910.1"/>
    <property type="molecule type" value="Genomic_DNA"/>
</dbReference>
<dbReference type="InterPro" id="IPR041690">
    <property type="entry name" value="Cadherin_5"/>
</dbReference>
<evidence type="ECO:0000313" key="4">
    <source>
        <dbReference type="Proteomes" id="UP001484239"/>
    </source>
</evidence>
<feature type="signal peptide" evidence="1">
    <location>
        <begin position="1"/>
        <end position="19"/>
    </location>
</feature>
<sequence length="1380" mass="135372">MRLFLRTVPAALASVLVFAACDDDPSGPVVGLPATLAPVSVTTAKNTPIEATVRVSSIDERNLDYEVLSGPANGTVDLFEESTGVRVRYTPATGFSGQDQVTYRVDDGVSTVDGEVNITVTNAVPSAEAVTLRRPATEPVTFTLSGTDPDGDALTFEVVSGPTGGSLTGIGGSAIVGGPQAQAGAGTSIEVTYTPDTGVLADDSFTYRVSDGTDASPAVTVNLTANRLPEVMVEGGMPVTVRRNADTRIEFVVDDEDNDDVTPTIGAAPMHGVVEGLEPWADGWRLLYTPDAGYVGDDSFTLLLEDGFDTVAFEVTVTVVNDGPLAFNVSTIGFVGTDVVVTLTGADSDGDPLTFEIVSGPAIGTLGTPVSISPTTAEVTYTPGAAPQGTQTFTFRATDGVAFSGTATATVILQSGAPIAQPTNASVQENGSVAITLTGIDQQGDSLAFAIASGPSNGTLGPITPLGLYTAQVTYTPNPGYEGADLFTFTVADDSLTSTAATVGISVTPLPDSPPVVVGAPVEAFTTHRNVPLQVAAVRSESPALFLTGTLLDNFIDLDGDGLTASLVPGTVTAGATVVVNANGTFTYTSPPGRTADDTFDYTVTDGITPITRTVTISFDDPIWFVDDSFGGVSDGSVDAPFTTLAAAAGAAAAGEIIFVHPGNTGVTPLAGGFTFAAGQQLVGEPAGLTTALGPIAPPSAAARPVLTNGAGAGVTLATGAVLRGIDIDAPTGAGIAAAAVAGATIEAVDVTDPGTVGIDLDAPTGTWSFTGVSVSGAPDAAFDVDGGSAAITAGVTVTNTAGRSIEVSTITGGSVTLSGAIADTGAGILVEDATGGTVTFSNASKVLTTGANPAVTLTDNTGATIAFTGGGLQITTTAADAFVATGGGTVTVEGTGNIVDAAGGAQSVHVLATTIGGAGMTFQSISSDGATNGILVNGAGAGTFTVTGVGTTDGSGGTIANTTGDGAVFTATGAVSLANMVIGDGTATVADVPDAADFIGDAGVRAGTLTGGAGLTLTNVLISRTDGHGVAATGLAALTVSDSEILNVDRRAFDFTADGLTGPASITNTVIDGFVEGGVVLERTTGSASITLSAVTIADSQDGNAAASGASGLEVALSGTGTALLEVTGASVFNRLDGAAVTVSSVGAGEFDLTVTGAMIDDVNTTGGAINIDSDGSGASRAAVTGGTITNLSAGSGIIGWQRGTSTIHALVDGLTVGDGGAGSGAASGEVGVGLIHVGTGTSFLEVRNSTFDNTGAGGIFMAASESGAAADIDSHVILTDNTVATPEDSPAGGILIQSEDDHTICTDITGNVSSGSGGAEGIQAQQTGASVFQFVDGGAPTTFDAFLVANNGPSTAGTAGAFAQVGASCVSPTAPITP</sequence>
<dbReference type="SMART" id="SM00710">
    <property type="entry name" value="PbH1"/>
    <property type="match status" value="11"/>
</dbReference>
<dbReference type="PROSITE" id="PS51257">
    <property type="entry name" value="PROKAR_LIPOPROTEIN"/>
    <property type="match status" value="1"/>
</dbReference>
<feature type="chain" id="PRO_5046159795" evidence="1">
    <location>
        <begin position="20"/>
        <end position="1380"/>
    </location>
</feature>
<protein>
    <submittedName>
        <fullName evidence="3">Ig-like domain-containing protein</fullName>
    </submittedName>
</protein>
<organism evidence="3 4">
    <name type="scientific">Gaopeijia maritima</name>
    <dbReference type="NCBI Taxonomy" id="3119007"/>
    <lineage>
        <taxon>Bacteria</taxon>
        <taxon>Pseudomonadati</taxon>
        <taxon>Gemmatimonadota</taxon>
        <taxon>Longimicrobiia</taxon>
        <taxon>Gaopeijiales</taxon>
        <taxon>Gaopeijiaceae</taxon>
        <taxon>Gaopeijia</taxon>
    </lineage>
</organism>
<reference evidence="3 4" key="1">
    <citation type="submission" date="2024-02" db="EMBL/GenBank/DDBJ databases">
        <title>A novel Gemmatimonadota bacterium.</title>
        <authorList>
            <person name="Du Z.-J."/>
            <person name="Ye Y.-Q."/>
        </authorList>
    </citation>
    <scope>NUCLEOTIDE SEQUENCE [LARGE SCALE GENOMIC DNA]</scope>
    <source>
        <strain evidence="3 4">DH-20</strain>
    </source>
</reference>
<dbReference type="NCBIfam" id="NF012211">
    <property type="entry name" value="tand_rpt_95"/>
    <property type="match status" value="2"/>
</dbReference>
<keyword evidence="4" id="KW-1185">Reference proteome</keyword>
<dbReference type="Pfam" id="PF17963">
    <property type="entry name" value="Big_9"/>
    <property type="match status" value="5"/>
</dbReference>
<dbReference type="InterPro" id="IPR006626">
    <property type="entry name" value="PbH1"/>
</dbReference>
<gene>
    <name evidence="3" type="ORF">WI372_07980</name>
</gene>
<dbReference type="Gene3D" id="2.160.20.10">
    <property type="entry name" value="Single-stranded right-handed beta-helix, Pectin lyase-like"/>
    <property type="match status" value="1"/>
</dbReference>
<evidence type="ECO:0000259" key="2">
    <source>
        <dbReference type="Pfam" id="PF17892"/>
    </source>
</evidence>
<dbReference type="InterPro" id="IPR012334">
    <property type="entry name" value="Pectin_lyas_fold"/>
</dbReference>
<keyword evidence="1" id="KW-0732">Signal</keyword>
<proteinExistence type="predicted"/>
<dbReference type="SUPFAM" id="SSF51126">
    <property type="entry name" value="Pectin lyase-like"/>
    <property type="match status" value="1"/>
</dbReference>
<dbReference type="RefSeq" id="WP_405286722.1">
    <property type="nucleotide sequence ID" value="NZ_JBBHLI010000003.1"/>
</dbReference>
<evidence type="ECO:0000256" key="1">
    <source>
        <dbReference type="SAM" id="SignalP"/>
    </source>
</evidence>
<accession>A0ABU9E852</accession>